<name>A0A8S1FDI6_9PELO</name>
<protein>
    <submittedName>
        <fullName evidence="2">Uncharacterized protein</fullName>
    </submittedName>
</protein>
<accession>A0A8S1FDI6</accession>
<dbReference type="AlphaFoldDB" id="A0A8S1FDI6"/>
<feature type="compositionally biased region" description="Basic and acidic residues" evidence="1">
    <location>
        <begin position="111"/>
        <end position="132"/>
    </location>
</feature>
<comment type="caution">
    <text evidence="2">The sequence shown here is derived from an EMBL/GenBank/DDBJ whole genome shotgun (WGS) entry which is preliminary data.</text>
</comment>
<keyword evidence="3" id="KW-1185">Reference proteome</keyword>
<gene>
    <name evidence="2" type="ORF">CBOVIS_LOCUS12011</name>
</gene>
<dbReference type="EMBL" id="CADEPM010000010">
    <property type="protein sequence ID" value="CAB3410492.1"/>
    <property type="molecule type" value="Genomic_DNA"/>
</dbReference>
<evidence type="ECO:0000256" key="1">
    <source>
        <dbReference type="SAM" id="MobiDB-lite"/>
    </source>
</evidence>
<reference evidence="2 3" key="1">
    <citation type="submission" date="2020-04" db="EMBL/GenBank/DDBJ databases">
        <authorList>
            <person name="Laetsch R D."/>
            <person name="Stevens L."/>
            <person name="Kumar S."/>
            <person name="Blaxter L. M."/>
        </authorList>
    </citation>
    <scope>NUCLEOTIDE SEQUENCE [LARGE SCALE GENOMIC DNA]</scope>
</reference>
<evidence type="ECO:0000313" key="3">
    <source>
        <dbReference type="Proteomes" id="UP000494206"/>
    </source>
</evidence>
<feature type="region of interest" description="Disordered" evidence="1">
    <location>
        <begin position="111"/>
        <end position="140"/>
    </location>
</feature>
<dbReference type="Proteomes" id="UP000494206">
    <property type="component" value="Unassembled WGS sequence"/>
</dbReference>
<organism evidence="2 3">
    <name type="scientific">Caenorhabditis bovis</name>
    <dbReference type="NCBI Taxonomy" id="2654633"/>
    <lineage>
        <taxon>Eukaryota</taxon>
        <taxon>Metazoa</taxon>
        <taxon>Ecdysozoa</taxon>
        <taxon>Nematoda</taxon>
        <taxon>Chromadorea</taxon>
        <taxon>Rhabditida</taxon>
        <taxon>Rhabditina</taxon>
        <taxon>Rhabditomorpha</taxon>
        <taxon>Rhabditoidea</taxon>
        <taxon>Rhabditidae</taxon>
        <taxon>Peloderinae</taxon>
        <taxon>Caenorhabditis</taxon>
    </lineage>
</organism>
<sequence>MPCVKLPMCVRSPFSVCHFQFLSATHNCPYLTSNDRRGECATFEEKVLVDEQDEISAGHKNEAAAEIIQGQKIEGESDSSEKLHEIVKSKVELKSQADLNSNLDSKIESMTKLKSETKVEGDSDADSERESGNESEGESVYDCPLSTIKIFATDEPIPRPALAIGFDAQMSPAQWRNKLLQLQLFEKDFEKSILDANADHTDEKLKYRASALYPLIIPEDPHLATELIVLHDVFEHVRKARLEFLQLENPVKAAIEENNNSEPPPFVEETKQVLNTLDRIDKHMYYNKCVTQDGGMNDYDSMRSSIEADGLNDAILRAFAERFESYCENLLKKMRGQKTEEECSLDLEYGDELNAETPETLYNFSPSAFSDAMRLLAQLESTDDEED</sequence>
<proteinExistence type="predicted"/>
<evidence type="ECO:0000313" key="2">
    <source>
        <dbReference type="EMBL" id="CAB3410492.1"/>
    </source>
</evidence>